<dbReference type="Pfam" id="PF07695">
    <property type="entry name" value="7TMR-DISM_7TM"/>
    <property type="match status" value="1"/>
</dbReference>
<organism evidence="5 6">
    <name type="scientific">Teretinema zuelzerae</name>
    <dbReference type="NCBI Taxonomy" id="156"/>
    <lineage>
        <taxon>Bacteria</taxon>
        <taxon>Pseudomonadati</taxon>
        <taxon>Spirochaetota</taxon>
        <taxon>Spirochaetia</taxon>
        <taxon>Spirochaetales</taxon>
        <taxon>Treponemataceae</taxon>
        <taxon>Teretinema</taxon>
    </lineage>
</organism>
<dbReference type="FunFam" id="3.30.70.270:FF:000001">
    <property type="entry name" value="Diguanylate cyclase domain protein"/>
    <property type="match status" value="1"/>
</dbReference>
<dbReference type="SMART" id="SM00267">
    <property type="entry name" value="GGDEF"/>
    <property type="match status" value="1"/>
</dbReference>
<feature type="transmembrane region" description="Helical" evidence="3">
    <location>
        <begin position="359"/>
        <end position="379"/>
    </location>
</feature>
<evidence type="ECO:0000259" key="4">
    <source>
        <dbReference type="PROSITE" id="PS50887"/>
    </source>
</evidence>
<dbReference type="PANTHER" id="PTHR45138:SF9">
    <property type="entry name" value="DIGUANYLATE CYCLASE DGCM-RELATED"/>
    <property type="match status" value="1"/>
</dbReference>
<sequence length="563" mass="63132">MHTKKTKDIYIFTPAAVLLICAVALAYIPGPKQAGGADLIAGIEVFEDPSHAIDIESLKKANPGFLPLDKKSLYVRRSASSWWIKIALAGNLSLREDAFLHIPNASLELIDVWFSDGSSAAEGKKRPAASNEIRSRLWNIRIPDTHDVREPIYLRVRTNTIMRVPVEIYSTSRVIRQAQADDLAFGLFFGILVAVIIINFFSFLILKRRYFAIYLAYLISLLAYNLRVHGYLYFIPMPFAVLEAALWISLCGVGVFMILFSKSFLSVKVVYPKLNLFFNACIVLFLAQTVIGVAGFSYLANQIAYITGAVVPVAIIGTAVLSYVKGFREARYYLLALIAMFAGTFVWSSAAYIESQVTVNYIFMFGTTMDALLFTLAIFDKIRADLREKEVMSVREQHYRELARTDTLTGLYNRRFIEDEIVRNAEARSAFGDMSLIIIDLDNFKNVNDTWGHLTGDMLLAKLGNRITQNIRKSDIACRYGGDEFLVILPGADIAAAKGVAEKLRESIQNDHFYTETGEEISYTISIGLSRTRPEDTFEGLFLRADAALYQSKKMGKNKLSVL</sequence>
<keyword evidence="3" id="KW-0812">Transmembrane</keyword>
<dbReference type="NCBIfam" id="TIGR00254">
    <property type="entry name" value="GGDEF"/>
    <property type="match status" value="1"/>
</dbReference>
<dbReference type="RefSeq" id="WP_230757299.1">
    <property type="nucleotide sequence ID" value="NZ_JAINWA010000003.1"/>
</dbReference>
<dbReference type="SUPFAM" id="SSF55073">
    <property type="entry name" value="Nucleotide cyclase"/>
    <property type="match status" value="1"/>
</dbReference>
<feature type="transmembrane region" description="Helical" evidence="3">
    <location>
        <begin position="303"/>
        <end position="324"/>
    </location>
</feature>
<comment type="catalytic activity">
    <reaction evidence="2">
        <text>2 GTP = 3',3'-c-di-GMP + 2 diphosphate</text>
        <dbReference type="Rhea" id="RHEA:24898"/>
        <dbReference type="ChEBI" id="CHEBI:33019"/>
        <dbReference type="ChEBI" id="CHEBI:37565"/>
        <dbReference type="ChEBI" id="CHEBI:58805"/>
        <dbReference type="EC" id="2.7.7.65"/>
    </reaction>
</comment>
<feature type="transmembrane region" description="Helical" evidence="3">
    <location>
        <begin position="183"/>
        <end position="206"/>
    </location>
</feature>
<evidence type="ECO:0000313" key="5">
    <source>
        <dbReference type="EMBL" id="MCD1655683.1"/>
    </source>
</evidence>
<feature type="transmembrane region" description="Helical" evidence="3">
    <location>
        <begin position="244"/>
        <end position="265"/>
    </location>
</feature>
<dbReference type="Gene3D" id="2.60.40.2380">
    <property type="match status" value="1"/>
</dbReference>
<dbReference type="PROSITE" id="PS50887">
    <property type="entry name" value="GGDEF"/>
    <property type="match status" value="1"/>
</dbReference>
<evidence type="ECO:0000256" key="3">
    <source>
        <dbReference type="SAM" id="Phobius"/>
    </source>
</evidence>
<name>A0AAE3EL22_9SPIR</name>
<keyword evidence="3" id="KW-1133">Transmembrane helix</keyword>
<feature type="transmembrane region" description="Helical" evidence="3">
    <location>
        <begin position="213"/>
        <end position="232"/>
    </location>
</feature>
<proteinExistence type="predicted"/>
<dbReference type="Pfam" id="PF00990">
    <property type="entry name" value="GGDEF"/>
    <property type="match status" value="1"/>
</dbReference>
<feature type="domain" description="GGDEF" evidence="4">
    <location>
        <begin position="432"/>
        <end position="563"/>
    </location>
</feature>
<dbReference type="Proteomes" id="UP001198163">
    <property type="component" value="Unassembled WGS sequence"/>
</dbReference>
<evidence type="ECO:0000313" key="6">
    <source>
        <dbReference type="Proteomes" id="UP001198163"/>
    </source>
</evidence>
<dbReference type="PANTHER" id="PTHR45138">
    <property type="entry name" value="REGULATORY COMPONENTS OF SENSORY TRANSDUCTION SYSTEM"/>
    <property type="match status" value="1"/>
</dbReference>
<protein>
    <recommendedName>
        <fullName evidence="1">diguanylate cyclase</fullName>
        <ecNumber evidence="1">2.7.7.65</ecNumber>
    </recommendedName>
</protein>
<dbReference type="Pfam" id="PF07696">
    <property type="entry name" value="7TMR-DISMED2"/>
    <property type="match status" value="1"/>
</dbReference>
<dbReference type="AlphaFoldDB" id="A0AAE3EL22"/>
<comment type="caution">
    <text evidence="5">The sequence shown here is derived from an EMBL/GenBank/DDBJ whole genome shotgun (WGS) entry which is preliminary data.</text>
</comment>
<dbReference type="InterPro" id="IPR011623">
    <property type="entry name" value="7TMR_DISM_rcpt_extracell_dom1"/>
</dbReference>
<feature type="transmembrane region" description="Helical" evidence="3">
    <location>
        <begin position="331"/>
        <end position="353"/>
    </location>
</feature>
<dbReference type="GO" id="GO:0052621">
    <property type="term" value="F:diguanylate cyclase activity"/>
    <property type="evidence" value="ECO:0007669"/>
    <property type="project" value="UniProtKB-EC"/>
</dbReference>
<evidence type="ECO:0000256" key="1">
    <source>
        <dbReference type="ARBA" id="ARBA00012528"/>
    </source>
</evidence>
<dbReference type="InterPro" id="IPR000160">
    <property type="entry name" value="GGDEF_dom"/>
</dbReference>
<dbReference type="InterPro" id="IPR043128">
    <property type="entry name" value="Rev_trsase/Diguanyl_cyclase"/>
</dbReference>
<dbReference type="EMBL" id="JAINWA010000003">
    <property type="protein sequence ID" value="MCD1655683.1"/>
    <property type="molecule type" value="Genomic_DNA"/>
</dbReference>
<dbReference type="InterPro" id="IPR050469">
    <property type="entry name" value="Diguanylate_Cyclase"/>
</dbReference>
<keyword evidence="6" id="KW-1185">Reference proteome</keyword>
<keyword evidence="3" id="KW-0472">Membrane</keyword>
<dbReference type="InterPro" id="IPR011622">
    <property type="entry name" value="7TMR_DISM_rcpt_extracell_dom2"/>
</dbReference>
<dbReference type="EC" id="2.7.7.65" evidence="1"/>
<gene>
    <name evidence="5" type="ORF">K7J14_13380</name>
</gene>
<evidence type="ECO:0000256" key="2">
    <source>
        <dbReference type="ARBA" id="ARBA00034247"/>
    </source>
</evidence>
<dbReference type="Gene3D" id="3.30.70.270">
    <property type="match status" value="1"/>
</dbReference>
<reference evidence="5" key="1">
    <citation type="submission" date="2021-08" db="EMBL/GenBank/DDBJ databases">
        <title>Comparative analyses of Brucepasteria parasyntrophica and Teretinema zuelzerae.</title>
        <authorList>
            <person name="Song Y."/>
            <person name="Brune A."/>
        </authorList>
    </citation>
    <scope>NUCLEOTIDE SEQUENCE</scope>
    <source>
        <strain evidence="5">DSM 1903</strain>
    </source>
</reference>
<feature type="transmembrane region" description="Helical" evidence="3">
    <location>
        <begin position="277"/>
        <end position="297"/>
    </location>
</feature>
<dbReference type="InterPro" id="IPR029787">
    <property type="entry name" value="Nucleotide_cyclase"/>
</dbReference>
<accession>A0AAE3EL22</accession>
<dbReference type="CDD" id="cd01949">
    <property type="entry name" value="GGDEF"/>
    <property type="match status" value="1"/>
</dbReference>